<keyword evidence="5 7" id="KW-0804">Transcription</keyword>
<feature type="repeat" description="1" evidence="7">
    <location>
        <begin position="125"/>
        <end position="208"/>
    </location>
</feature>
<evidence type="ECO:0000256" key="5">
    <source>
        <dbReference type="ARBA" id="ARBA00023163"/>
    </source>
</evidence>
<dbReference type="CDD" id="cd20550">
    <property type="entry name" value="CYCLIN_TFIIB_archaea_like_rpt2"/>
    <property type="match status" value="1"/>
</dbReference>
<dbReference type="PANTHER" id="PTHR11618:SF13">
    <property type="entry name" value="TRANSCRIPTION INITIATION FACTOR IIB"/>
    <property type="match status" value="1"/>
</dbReference>
<keyword evidence="7" id="KW-0479">Metal-binding</keyword>
<evidence type="ECO:0000256" key="6">
    <source>
        <dbReference type="ARBA" id="ARBA00053882"/>
    </source>
</evidence>
<dbReference type="InterPro" id="IPR013150">
    <property type="entry name" value="TFIIB_cyclin"/>
</dbReference>
<evidence type="ECO:0000313" key="10">
    <source>
        <dbReference type="EMBL" id="RZN56095.1"/>
    </source>
</evidence>
<name>A0A523BES6_9CREN</name>
<dbReference type="HAMAP" id="MF_00383">
    <property type="entry name" value="TF2B_arch"/>
    <property type="match status" value="1"/>
</dbReference>
<feature type="domain" description="TFIIB-type" evidence="9">
    <location>
        <begin position="8"/>
        <end position="39"/>
    </location>
</feature>
<evidence type="ECO:0000256" key="2">
    <source>
        <dbReference type="ARBA" id="ARBA00013932"/>
    </source>
</evidence>
<dbReference type="NCBIfam" id="NF001658">
    <property type="entry name" value="PRK00423.1"/>
    <property type="match status" value="1"/>
</dbReference>
<keyword evidence="11" id="KW-0396">Initiation factor</keyword>
<dbReference type="SUPFAM" id="SSF57783">
    <property type="entry name" value="Zinc beta-ribbon"/>
    <property type="match status" value="1"/>
</dbReference>
<reference evidence="10 12" key="2">
    <citation type="journal article" date="2019" name="Nat. Microbiol.">
        <title>Wide diversity of methane and short-chain alkane metabolisms in uncultured archaea.</title>
        <authorList>
            <person name="Borrel G."/>
            <person name="Adam P.S."/>
            <person name="McKay L.J."/>
            <person name="Chen L.X."/>
            <person name="Sierra-Garcia I.N."/>
            <person name="Sieber C.M."/>
            <person name="Letourneur Q."/>
            <person name="Ghozlane A."/>
            <person name="Andersen G.L."/>
            <person name="Li W.J."/>
            <person name="Hallam S.J."/>
            <person name="Muyzer G."/>
            <person name="de Oliveira V.M."/>
            <person name="Inskeep W.P."/>
            <person name="Banfield J.F."/>
            <person name="Gribaldo S."/>
        </authorList>
    </citation>
    <scope>NUCLEOTIDE SEQUENCE [LARGE SCALE GENOMIC DNA]</scope>
    <source>
        <strain evidence="10">Verst-YHS</strain>
    </source>
</reference>
<dbReference type="Proteomes" id="UP000317265">
    <property type="component" value="Unassembled WGS sequence"/>
</dbReference>
<evidence type="ECO:0000256" key="1">
    <source>
        <dbReference type="ARBA" id="ARBA00010857"/>
    </source>
</evidence>
<evidence type="ECO:0000313" key="12">
    <source>
        <dbReference type="Proteomes" id="UP000316080"/>
    </source>
</evidence>
<reference evidence="11 13" key="1">
    <citation type="journal article" date="2019" name="Nat. Microbiol.">
        <title>Expanding anaerobic alkane metabolism in the domain of Archaea.</title>
        <authorList>
            <person name="Wang Y."/>
            <person name="Wegener G."/>
            <person name="Hou J."/>
            <person name="Wang F."/>
            <person name="Xiao X."/>
        </authorList>
    </citation>
    <scope>NUCLEOTIDE SEQUENCE [LARGE SCALE GENOMIC DNA]</scope>
    <source>
        <strain evidence="11">WYZ-LMO11</strain>
    </source>
</reference>
<keyword evidence="8" id="KW-0863">Zinc-finger</keyword>
<dbReference type="EMBL" id="QNVI01000026">
    <property type="protein sequence ID" value="TDA39459.1"/>
    <property type="molecule type" value="Genomic_DNA"/>
</dbReference>
<dbReference type="PROSITE" id="PS51134">
    <property type="entry name" value="ZF_TFIIB"/>
    <property type="match status" value="1"/>
</dbReference>
<dbReference type="PANTHER" id="PTHR11618">
    <property type="entry name" value="TRANSCRIPTION INITIATION FACTOR IIB-RELATED"/>
    <property type="match status" value="1"/>
</dbReference>
<dbReference type="GO" id="GO:0070897">
    <property type="term" value="P:transcription preinitiation complex assembly"/>
    <property type="evidence" value="ECO:0007669"/>
    <property type="project" value="InterPro"/>
</dbReference>
<feature type="binding site" evidence="7">
    <location>
        <position position="34"/>
    </location>
    <ligand>
        <name>Zn(2+)</name>
        <dbReference type="ChEBI" id="CHEBI:29105"/>
    </ligand>
</feature>
<dbReference type="AlphaFoldDB" id="A0A523BES6"/>
<comment type="caution">
    <text evidence="11">The sequence shown here is derived from an EMBL/GenBank/DDBJ whole genome shotgun (WGS) entry which is preliminary data.</text>
</comment>
<feature type="repeat" description="2" evidence="7">
    <location>
        <begin position="219"/>
        <end position="300"/>
    </location>
</feature>
<dbReference type="InterPro" id="IPR000812">
    <property type="entry name" value="TFIIB"/>
</dbReference>
<dbReference type="InterPro" id="IPR013137">
    <property type="entry name" value="Znf_TFIIB"/>
</dbReference>
<evidence type="ECO:0000313" key="11">
    <source>
        <dbReference type="EMBL" id="TDA39459.1"/>
    </source>
</evidence>
<dbReference type="CDD" id="cd20549">
    <property type="entry name" value="CYCLIN_TFIIB_archaea_like_rpt1"/>
    <property type="match status" value="1"/>
</dbReference>
<organism evidence="11 13">
    <name type="scientific">Thermoproteota archaeon</name>
    <dbReference type="NCBI Taxonomy" id="2056631"/>
    <lineage>
        <taxon>Archaea</taxon>
        <taxon>Thermoproteota</taxon>
    </lineage>
</organism>
<dbReference type="GO" id="GO:0003743">
    <property type="term" value="F:translation initiation factor activity"/>
    <property type="evidence" value="ECO:0007669"/>
    <property type="project" value="UniProtKB-KW"/>
</dbReference>
<dbReference type="GO" id="GO:0017025">
    <property type="term" value="F:TBP-class protein binding"/>
    <property type="evidence" value="ECO:0007669"/>
    <property type="project" value="InterPro"/>
</dbReference>
<dbReference type="Pfam" id="PF08271">
    <property type="entry name" value="Zn_Ribbon_TF"/>
    <property type="match status" value="1"/>
</dbReference>
<dbReference type="GO" id="GO:0097550">
    <property type="term" value="C:transcription preinitiation complex"/>
    <property type="evidence" value="ECO:0007669"/>
    <property type="project" value="TreeGrafter"/>
</dbReference>
<comment type="similarity">
    <text evidence="1 7">Belongs to the TFIIB family.</text>
</comment>
<feature type="binding site" evidence="7">
    <location>
        <position position="31"/>
    </location>
    <ligand>
        <name>Zn(2+)</name>
        <dbReference type="ChEBI" id="CHEBI:29105"/>
    </ligand>
</feature>
<dbReference type="InterPro" id="IPR036915">
    <property type="entry name" value="Cyclin-like_sf"/>
</dbReference>
<dbReference type="InterPro" id="IPR023484">
    <property type="entry name" value="TFIIB_arc"/>
</dbReference>
<dbReference type="Gene3D" id="1.10.472.170">
    <property type="match status" value="1"/>
</dbReference>
<keyword evidence="7" id="KW-0862">Zinc</keyword>
<dbReference type="PRINTS" id="PR00685">
    <property type="entry name" value="TIFACTORIIB"/>
</dbReference>
<dbReference type="GO" id="GO:0008270">
    <property type="term" value="F:zinc ion binding"/>
    <property type="evidence" value="ECO:0007669"/>
    <property type="project" value="UniProtKB-UniRule"/>
</dbReference>
<dbReference type="SUPFAM" id="SSF47954">
    <property type="entry name" value="Cyclin-like"/>
    <property type="match status" value="2"/>
</dbReference>
<dbReference type="InterPro" id="IPR013763">
    <property type="entry name" value="Cyclin-like_dom"/>
</dbReference>
<evidence type="ECO:0000256" key="3">
    <source>
        <dbReference type="ARBA" id="ARBA00022737"/>
    </source>
</evidence>
<protein>
    <recommendedName>
        <fullName evidence="2 7">Transcription initiation factor IIB</fullName>
        <shortName evidence="7">TFIIB</shortName>
    </recommendedName>
</protein>
<proteinExistence type="inferred from homology"/>
<comment type="function">
    <text evidence="6 7">Stabilizes TBP binding to an archaeal box-A promoter. Also responsible for recruiting RNA polymerase II to the pre-initiation complex (DNA-TBP-TFIIB).</text>
</comment>
<dbReference type="FunFam" id="1.10.472.10:FF:000023">
    <property type="entry name" value="Transcription initiation factor IIB"/>
    <property type="match status" value="1"/>
</dbReference>
<evidence type="ECO:0000256" key="8">
    <source>
        <dbReference type="PROSITE-ProRule" id="PRU00469"/>
    </source>
</evidence>
<feature type="binding site" evidence="7">
    <location>
        <position position="12"/>
    </location>
    <ligand>
        <name>Zn(2+)</name>
        <dbReference type="ChEBI" id="CHEBI:29105"/>
    </ligand>
</feature>
<accession>A0A523BES6</accession>
<dbReference type="EMBL" id="RXIH01000030">
    <property type="protein sequence ID" value="RZN56095.1"/>
    <property type="molecule type" value="Genomic_DNA"/>
</dbReference>
<evidence type="ECO:0000259" key="9">
    <source>
        <dbReference type="PROSITE" id="PS51134"/>
    </source>
</evidence>
<evidence type="ECO:0000256" key="4">
    <source>
        <dbReference type="ARBA" id="ARBA00023015"/>
    </source>
</evidence>
<evidence type="ECO:0000313" key="13">
    <source>
        <dbReference type="Proteomes" id="UP000317265"/>
    </source>
</evidence>
<dbReference type="GO" id="GO:0003700">
    <property type="term" value="F:DNA-binding transcription factor activity"/>
    <property type="evidence" value="ECO:0007669"/>
    <property type="project" value="UniProtKB-UniRule"/>
</dbReference>
<keyword evidence="4 7" id="KW-0805">Transcription regulation</keyword>
<evidence type="ECO:0000256" key="7">
    <source>
        <dbReference type="HAMAP-Rule" id="MF_00383"/>
    </source>
</evidence>
<keyword evidence="11" id="KW-0648">Protein biosynthesis</keyword>
<dbReference type="FunFam" id="1.10.472.170:FF:000001">
    <property type="entry name" value="Transcription initiation factor IIB"/>
    <property type="match status" value="1"/>
</dbReference>
<keyword evidence="3 7" id="KW-0677">Repeat</keyword>
<dbReference type="Gene3D" id="1.10.472.10">
    <property type="entry name" value="Cyclin-like"/>
    <property type="match status" value="1"/>
</dbReference>
<gene>
    <name evidence="7 11" type="primary">tfb</name>
    <name evidence="11" type="ORF">DSO09_02255</name>
    <name evidence="10" type="ORF">EF809_03565</name>
</gene>
<dbReference type="SMART" id="SM00385">
    <property type="entry name" value="CYCLIN"/>
    <property type="match status" value="2"/>
</dbReference>
<dbReference type="Proteomes" id="UP000316080">
    <property type="component" value="Unassembled WGS sequence"/>
</dbReference>
<feature type="binding site" evidence="7">
    <location>
        <position position="15"/>
    </location>
    <ligand>
        <name>Zn(2+)</name>
        <dbReference type="ChEBI" id="CHEBI:29105"/>
    </ligand>
</feature>
<sequence>MQKHINLDEFVCPECKCEKLVRDDFRAEIICTSCGLVINERMLDLGPEWRNFNNSQNDKRSRIGAPLTLTIHDKGLSTVIDWRDKDSHGNSLTLRKKIQIYRLRKWQQRARISNAYERNLIFALSEIERMVSQLALPRNVQETSALIYRKAVENQLVRGRSIESMTGAVIYIACRQCNVPITLDDISKVCRASKKEIARSYRFLLNELMLKISPIDPTNYVPRIITKLNLDGLVQKKSIEIIKTMEKARLISGKGPMGIAAAAVYIVSVIMDKKRTQRDIANIAKVTEVTLRHRYKEILENIDLEIFL</sequence>
<dbReference type="Pfam" id="PF00382">
    <property type="entry name" value="TFIIB"/>
    <property type="match status" value="2"/>
</dbReference>